<dbReference type="Proteomes" id="UP000289220">
    <property type="component" value="Unassembled WGS sequence"/>
</dbReference>
<sequence>MKIQHFNAGAIRFTRGRKFYEVAHAYDGQGFIGLCDGRVIATATDPAAVARAMIKSAVWMR</sequence>
<dbReference type="EMBL" id="UXHF01000077">
    <property type="protein sequence ID" value="VDC51572.1"/>
    <property type="molecule type" value="Genomic_DNA"/>
</dbReference>
<reference evidence="1 2" key="1">
    <citation type="submission" date="2018-11" db="EMBL/GenBank/DDBJ databases">
        <authorList>
            <person name="Peiro R."/>
            <person name="Begona"/>
            <person name="Cbmso G."/>
            <person name="Lopez M."/>
            <person name="Gonzalez S."/>
            <person name="Sacristan E."/>
            <person name="Castillo E."/>
        </authorList>
    </citation>
    <scope>NUCLEOTIDE SEQUENCE [LARGE SCALE GENOMIC DNA]</scope>
    <source>
        <strain evidence="1">Brev_genome</strain>
    </source>
</reference>
<comment type="caution">
    <text evidence="1">The sequence shown here is derived from an EMBL/GenBank/DDBJ whole genome shotgun (WGS) entry which is preliminary data.</text>
</comment>
<keyword evidence="2" id="KW-1185">Reference proteome</keyword>
<evidence type="ECO:0000313" key="1">
    <source>
        <dbReference type="EMBL" id="VDC51572.1"/>
    </source>
</evidence>
<organism evidence="1 2">
    <name type="scientific">Brevundimonas mediterranea</name>
    <dbReference type="NCBI Taxonomy" id="74329"/>
    <lineage>
        <taxon>Bacteria</taxon>
        <taxon>Pseudomonadati</taxon>
        <taxon>Pseudomonadota</taxon>
        <taxon>Alphaproteobacteria</taxon>
        <taxon>Caulobacterales</taxon>
        <taxon>Caulobacteraceae</taxon>
        <taxon>Brevundimonas</taxon>
    </lineage>
</organism>
<dbReference type="RefSeq" id="WP_154726685.1">
    <property type="nucleotide sequence ID" value="NZ_UXHF01000077.1"/>
</dbReference>
<protein>
    <submittedName>
        <fullName evidence="1">Uncharacterized protein</fullName>
    </submittedName>
</protein>
<name>A0A7Z9C6Z5_9CAUL</name>
<gene>
    <name evidence="1" type="ORF">BREV_BREV_02842</name>
</gene>
<dbReference type="AlphaFoldDB" id="A0A7Z9C6Z5"/>
<proteinExistence type="predicted"/>
<accession>A0A7Z9C6Z5</accession>
<evidence type="ECO:0000313" key="2">
    <source>
        <dbReference type="Proteomes" id="UP000289220"/>
    </source>
</evidence>